<protein>
    <submittedName>
        <fullName evidence="1">Uncharacterized protein</fullName>
    </submittedName>
</protein>
<evidence type="ECO:0000313" key="2">
    <source>
        <dbReference type="Proteomes" id="UP000190449"/>
    </source>
</evidence>
<dbReference type="AlphaFoldDB" id="A0A1T4K8Q1"/>
<dbReference type="Proteomes" id="UP000190449">
    <property type="component" value="Unassembled WGS sequence"/>
</dbReference>
<organism evidence="1 2">
    <name type="scientific">Fibrobacter intestinalis</name>
    <dbReference type="NCBI Taxonomy" id="28122"/>
    <lineage>
        <taxon>Bacteria</taxon>
        <taxon>Pseudomonadati</taxon>
        <taxon>Fibrobacterota</taxon>
        <taxon>Fibrobacteria</taxon>
        <taxon>Fibrobacterales</taxon>
        <taxon>Fibrobacteraceae</taxon>
        <taxon>Fibrobacter</taxon>
    </lineage>
</organism>
<sequence length="46" mass="5335">MVLCSLISNNVYFFSLEKQELFEENEKTMNDDCNRNMDILRGSGAD</sequence>
<accession>A0A1T4K8Q1</accession>
<evidence type="ECO:0000313" key="1">
    <source>
        <dbReference type="EMBL" id="SJZ38804.1"/>
    </source>
</evidence>
<dbReference type="STRING" id="28122.SAMN02745108_00354"/>
<name>A0A1T4K8Q1_9BACT</name>
<proteinExistence type="predicted"/>
<dbReference type="EMBL" id="FUWU01000004">
    <property type="protein sequence ID" value="SJZ38804.1"/>
    <property type="molecule type" value="Genomic_DNA"/>
</dbReference>
<gene>
    <name evidence="1" type="ORF">SAMN02745108_00354</name>
</gene>
<reference evidence="1 2" key="1">
    <citation type="submission" date="2017-02" db="EMBL/GenBank/DDBJ databases">
        <authorList>
            <person name="Peterson S.W."/>
        </authorList>
    </citation>
    <scope>NUCLEOTIDE SEQUENCE [LARGE SCALE GENOMIC DNA]</scope>
    <source>
        <strain evidence="1 2">ATCC 43854</strain>
    </source>
</reference>